<name>A0A081B844_9HYPH</name>
<feature type="region of interest" description="Disordered" evidence="1">
    <location>
        <begin position="1"/>
        <end position="26"/>
    </location>
</feature>
<evidence type="ECO:0000256" key="2">
    <source>
        <dbReference type="SAM" id="Phobius"/>
    </source>
</evidence>
<dbReference type="STRING" id="1333998.M2A_0711"/>
<proteinExistence type="predicted"/>
<keyword evidence="2" id="KW-1133">Transmembrane helix</keyword>
<accession>A0A081B844</accession>
<dbReference type="eggNOG" id="COG4949">
    <property type="taxonomic scope" value="Bacteria"/>
</dbReference>
<comment type="caution">
    <text evidence="3">The sequence shown here is derived from an EMBL/GenBank/DDBJ whole genome shotgun (WGS) entry which is preliminary data.</text>
</comment>
<dbReference type="AlphaFoldDB" id="A0A081B844"/>
<sequence length="432" mass="48250">MVKLSPFHEHPQREKLTNEVHSRPPAEVPGPMICTHLALLTGENGFEGERIHLRELAALFGAKAPEKFGNHLVLELGNRKLVWERHTEFSTYTFFEYLSENRKPEEAFAHPPLSALPENWKEKLSGELLVAINLAVVSAPSEEIDPHLNTLFDPQRLIGARVAGGAAAAWTDFTLHEDGLSRILIANQSLKPGRMGRLVQRLLEIETYRMMALLAFPLARALAPEISNMEQELARIATETASIKGLADEQRQLQELTSLAARVEQLTARTDFRFSAGRAYYDLVVRRIGELDEQKLPGIQQISTFMERRLAPAMSTSEAMDRRFDTLSQHIARASGLLRTRVEIAVQEQNQSLLSSMESRVRLQVRLQETVEGLSAVAISYYLLGIIHYALEAAHEAGLPVHPNLAVGILAPLMLVAVYLGVRSVRKRLKGS</sequence>
<evidence type="ECO:0000256" key="1">
    <source>
        <dbReference type="SAM" id="MobiDB-lite"/>
    </source>
</evidence>
<dbReference type="Pfam" id="PF11902">
    <property type="entry name" value="DUF3422"/>
    <property type="match status" value="1"/>
</dbReference>
<keyword evidence="2" id="KW-0812">Transmembrane</keyword>
<reference evidence="3 4" key="1">
    <citation type="submission" date="2014-07" db="EMBL/GenBank/DDBJ databases">
        <title>Tepidicaulis marinum gen. nov., sp. nov., a novel marine bacterium denitrifying nitrate to nitrous oxide strictly under microaerobic conditions.</title>
        <authorList>
            <person name="Takeuchi M."/>
            <person name="Yamagishi T."/>
            <person name="Kamagata Y."/>
            <person name="Oshima K."/>
            <person name="Hattori M."/>
            <person name="Katayama T."/>
            <person name="Hanada S."/>
            <person name="Tamaki H."/>
            <person name="Marumo K."/>
            <person name="Maeda H."/>
            <person name="Nedachi M."/>
            <person name="Iwasaki W."/>
            <person name="Suwa Y."/>
            <person name="Sakata S."/>
        </authorList>
    </citation>
    <scope>NUCLEOTIDE SEQUENCE [LARGE SCALE GENOMIC DNA]</scope>
    <source>
        <strain evidence="3 4">MA2</strain>
    </source>
</reference>
<protein>
    <submittedName>
        <fullName evidence="3">Conserved protein</fullName>
    </submittedName>
</protein>
<keyword evidence="2" id="KW-0472">Membrane</keyword>
<gene>
    <name evidence="3" type="ORF">M2A_0711</name>
</gene>
<dbReference type="Proteomes" id="UP000028702">
    <property type="component" value="Unassembled WGS sequence"/>
</dbReference>
<organism evidence="3 4">
    <name type="scientific">Tepidicaulis marinus</name>
    <dbReference type="NCBI Taxonomy" id="1333998"/>
    <lineage>
        <taxon>Bacteria</taxon>
        <taxon>Pseudomonadati</taxon>
        <taxon>Pseudomonadota</taxon>
        <taxon>Alphaproteobacteria</taxon>
        <taxon>Hyphomicrobiales</taxon>
        <taxon>Parvibaculaceae</taxon>
        <taxon>Tepidicaulis</taxon>
    </lineage>
</organism>
<dbReference type="RefSeq" id="WP_045443130.1">
    <property type="nucleotide sequence ID" value="NZ_BBIO01000003.1"/>
</dbReference>
<feature type="compositionally biased region" description="Basic and acidic residues" evidence="1">
    <location>
        <begin position="1"/>
        <end position="24"/>
    </location>
</feature>
<feature type="transmembrane region" description="Helical" evidence="2">
    <location>
        <begin position="403"/>
        <end position="422"/>
    </location>
</feature>
<dbReference type="InterPro" id="IPR021830">
    <property type="entry name" value="DUF3422"/>
</dbReference>
<evidence type="ECO:0000313" key="4">
    <source>
        <dbReference type="Proteomes" id="UP000028702"/>
    </source>
</evidence>
<dbReference type="EMBL" id="BBIO01000003">
    <property type="protein sequence ID" value="GAK44212.1"/>
    <property type="molecule type" value="Genomic_DNA"/>
</dbReference>
<evidence type="ECO:0000313" key="3">
    <source>
        <dbReference type="EMBL" id="GAK44212.1"/>
    </source>
</evidence>
<keyword evidence="4" id="KW-1185">Reference proteome</keyword>